<evidence type="ECO:0000256" key="6">
    <source>
        <dbReference type="SAM" id="Phobius"/>
    </source>
</evidence>
<evidence type="ECO:0000256" key="2">
    <source>
        <dbReference type="ARBA" id="ARBA00006840"/>
    </source>
</evidence>
<protein>
    <recommendedName>
        <fullName evidence="9">Tetraspanin</fullName>
    </recommendedName>
</protein>
<dbReference type="Proteomes" id="UP001153292">
    <property type="component" value="Chromosome 1"/>
</dbReference>
<keyword evidence="5 6" id="KW-0472">Membrane</keyword>
<dbReference type="PANTHER" id="PTHR19282">
    <property type="entry name" value="TETRASPANIN"/>
    <property type="match status" value="1"/>
</dbReference>
<accession>A0ABN8AW79</accession>
<proteinExistence type="inferred from homology"/>
<sequence>MGCTEVVVKYIFFLINFCIIVAGVIIIILGTIFISLSKSIGDFLDIDDILHDWILITAIGCIIFSIAFLGFSGSTGEQPFLLRTYGVMLLLITAVKIYIVVGIYRDMFDTESVLENRLYDAFEDPYQRKGFFIVEVFFQCCGPNGAASYKAAQLPIPPNCCPLIEFPPIRNMDDIHIVSKMIANYNGTQCTSAEAFEGCKTAALDTMFIYYLVTICMAFSVMMLELVAMFSAFYLAKHYKNSKKESTSGSTTCLQPWF</sequence>
<dbReference type="PANTHER" id="PTHR19282:SF515">
    <property type="entry name" value="TETRASPANIN"/>
    <property type="match status" value="1"/>
</dbReference>
<dbReference type="PIRSF" id="PIRSF002419">
    <property type="entry name" value="Tetraspanin"/>
    <property type="match status" value="1"/>
</dbReference>
<feature type="transmembrane region" description="Helical" evidence="6">
    <location>
        <begin position="208"/>
        <end position="236"/>
    </location>
</feature>
<dbReference type="InterPro" id="IPR018499">
    <property type="entry name" value="Tetraspanin/Peripherin"/>
</dbReference>
<reference evidence="7" key="1">
    <citation type="submission" date="2021-12" db="EMBL/GenBank/DDBJ databases">
        <authorList>
            <person name="King R."/>
        </authorList>
    </citation>
    <scope>NUCLEOTIDE SEQUENCE</scope>
</reference>
<evidence type="ECO:0000313" key="7">
    <source>
        <dbReference type="EMBL" id="CAH0397540.1"/>
    </source>
</evidence>
<feature type="transmembrane region" description="Helical" evidence="6">
    <location>
        <begin position="53"/>
        <end position="73"/>
    </location>
</feature>
<keyword evidence="3 6" id="KW-0812">Transmembrane</keyword>
<keyword evidence="4 6" id="KW-1133">Transmembrane helix</keyword>
<evidence type="ECO:0000256" key="5">
    <source>
        <dbReference type="ARBA" id="ARBA00023136"/>
    </source>
</evidence>
<gene>
    <name evidence="7" type="ORF">CHILSU_LOCUS612</name>
</gene>
<name>A0ABN8AW79_CHISP</name>
<organism evidence="7 8">
    <name type="scientific">Chilo suppressalis</name>
    <name type="common">Asiatic rice borer moth</name>
    <dbReference type="NCBI Taxonomy" id="168631"/>
    <lineage>
        <taxon>Eukaryota</taxon>
        <taxon>Metazoa</taxon>
        <taxon>Ecdysozoa</taxon>
        <taxon>Arthropoda</taxon>
        <taxon>Hexapoda</taxon>
        <taxon>Insecta</taxon>
        <taxon>Pterygota</taxon>
        <taxon>Neoptera</taxon>
        <taxon>Endopterygota</taxon>
        <taxon>Lepidoptera</taxon>
        <taxon>Glossata</taxon>
        <taxon>Ditrysia</taxon>
        <taxon>Pyraloidea</taxon>
        <taxon>Crambidae</taxon>
        <taxon>Crambinae</taxon>
        <taxon>Chilo</taxon>
    </lineage>
</organism>
<dbReference type="Pfam" id="PF00335">
    <property type="entry name" value="Tetraspanin"/>
    <property type="match status" value="1"/>
</dbReference>
<dbReference type="EMBL" id="OU963894">
    <property type="protein sequence ID" value="CAH0397540.1"/>
    <property type="molecule type" value="Genomic_DNA"/>
</dbReference>
<evidence type="ECO:0008006" key="9">
    <source>
        <dbReference type="Google" id="ProtNLM"/>
    </source>
</evidence>
<feature type="transmembrane region" description="Helical" evidence="6">
    <location>
        <begin position="12"/>
        <end position="33"/>
    </location>
</feature>
<comment type="subcellular location">
    <subcellularLocation>
        <location evidence="1">Membrane</location>
        <topology evidence="1">Multi-pass membrane protein</topology>
    </subcellularLocation>
</comment>
<evidence type="ECO:0000313" key="8">
    <source>
        <dbReference type="Proteomes" id="UP001153292"/>
    </source>
</evidence>
<feature type="transmembrane region" description="Helical" evidence="6">
    <location>
        <begin position="85"/>
        <end position="104"/>
    </location>
</feature>
<dbReference type="InterPro" id="IPR000301">
    <property type="entry name" value="Tetraspanin_animals"/>
</dbReference>
<evidence type="ECO:0000256" key="1">
    <source>
        <dbReference type="ARBA" id="ARBA00004141"/>
    </source>
</evidence>
<comment type="similarity">
    <text evidence="2">Belongs to the tetraspanin (TM4SF) family.</text>
</comment>
<keyword evidence="8" id="KW-1185">Reference proteome</keyword>
<evidence type="ECO:0000256" key="4">
    <source>
        <dbReference type="ARBA" id="ARBA00022989"/>
    </source>
</evidence>
<dbReference type="PRINTS" id="PR00259">
    <property type="entry name" value="TMFOUR"/>
</dbReference>
<evidence type="ECO:0000256" key="3">
    <source>
        <dbReference type="ARBA" id="ARBA00022692"/>
    </source>
</evidence>